<sequence length="105" mass="11597">MRVPASTGSSKTSFENTRPRSTSILGLILAFRSATSCRKVSNPRLFEELGSSDTLSARGARLLPTGVLIYSLHFHRFSSDKIPRPSPSILCRLDGSLRTSFECFF</sequence>
<dbReference type="EMBL" id="JACGWO010000009">
    <property type="protein sequence ID" value="KAK4420223.1"/>
    <property type="molecule type" value="Genomic_DNA"/>
</dbReference>
<proteinExistence type="predicted"/>
<comment type="caution">
    <text evidence="1">The sequence shown here is derived from an EMBL/GenBank/DDBJ whole genome shotgun (WGS) entry which is preliminary data.</text>
</comment>
<accession>A0AAE1XZA3</accession>
<evidence type="ECO:0000313" key="2">
    <source>
        <dbReference type="Proteomes" id="UP001293254"/>
    </source>
</evidence>
<organism evidence="1 2">
    <name type="scientific">Sesamum alatum</name>
    <dbReference type="NCBI Taxonomy" id="300844"/>
    <lineage>
        <taxon>Eukaryota</taxon>
        <taxon>Viridiplantae</taxon>
        <taxon>Streptophyta</taxon>
        <taxon>Embryophyta</taxon>
        <taxon>Tracheophyta</taxon>
        <taxon>Spermatophyta</taxon>
        <taxon>Magnoliopsida</taxon>
        <taxon>eudicotyledons</taxon>
        <taxon>Gunneridae</taxon>
        <taxon>Pentapetalae</taxon>
        <taxon>asterids</taxon>
        <taxon>lamiids</taxon>
        <taxon>Lamiales</taxon>
        <taxon>Pedaliaceae</taxon>
        <taxon>Sesamum</taxon>
    </lineage>
</organism>
<dbReference type="Proteomes" id="UP001293254">
    <property type="component" value="Unassembled WGS sequence"/>
</dbReference>
<evidence type="ECO:0000313" key="1">
    <source>
        <dbReference type="EMBL" id="KAK4420223.1"/>
    </source>
</evidence>
<protein>
    <submittedName>
        <fullName evidence="1">Uncharacterized protein</fullName>
    </submittedName>
</protein>
<dbReference type="AlphaFoldDB" id="A0AAE1XZA3"/>
<reference evidence="1" key="2">
    <citation type="journal article" date="2024" name="Plant">
        <title>Genomic evolution and insights into agronomic trait innovations of Sesamum species.</title>
        <authorList>
            <person name="Miao H."/>
            <person name="Wang L."/>
            <person name="Qu L."/>
            <person name="Liu H."/>
            <person name="Sun Y."/>
            <person name="Le M."/>
            <person name="Wang Q."/>
            <person name="Wei S."/>
            <person name="Zheng Y."/>
            <person name="Lin W."/>
            <person name="Duan Y."/>
            <person name="Cao H."/>
            <person name="Xiong S."/>
            <person name="Wang X."/>
            <person name="Wei L."/>
            <person name="Li C."/>
            <person name="Ma Q."/>
            <person name="Ju M."/>
            <person name="Zhao R."/>
            <person name="Li G."/>
            <person name="Mu C."/>
            <person name="Tian Q."/>
            <person name="Mei H."/>
            <person name="Zhang T."/>
            <person name="Gao T."/>
            <person name="Zhang H."/>
        </authorList>
    </citation>
    <scope>NUCLEOTIDE SEQUENCE</scope>
    <source>
        <strain evidence="1">3651</strain>
    </source>
</reference>
<keyword evidence="2" id="KW-1185">Reference proteome</keyword>
<reference evidence="1" key="1">
    <citation type="submission" date="2020-06" db="EMBL/GenBank/DDBJ databases">
        <authorList>
            <person name="Li T."/>
            <person name="Hu X."/>
            <person name="Zhang T."/>
            <person name="Song X."/>
            <person name="Zhang H."/>
            <person name="Dai N."/>
            <person name="Sheng W."/>
            <person name="Hou X."/>
            <person name="Wei L."/>
        </authorList>
    </citation>
    <scope>NUCLEOTIDE SEQUENCE</scope>
    <source>
        <strain evidence="1">3651</strain>
        <tissue evidence="1">Leaf</tissue>
    </source>
</reference>
<gene>
    <name evidence="1" type="ORF">Salat_2435300</name>
</gene>
<name>A0AAE1XZA3_9LAMI</name>